<dbReference type="HOGENOM" id="CLU_024661_2_2_1"/>
<dbReference type="InterPro" id="IPR026055">
    <property type="entry name" value="FAR"/>
</dbReference>
<dbReference type="VEuPathDB" id="VectorBase:ISCP_033255"/>
<dbReference type="EMBL" id="ABJB010581726">
    <property type="status" value="NOT_ANNOTATED_CDS"/>
    <property type="molecule type" value="Genomic_DNA"/>
</dbReference>
<keyword evidence="1 3" id="KW-0560">Oxidoreductase</keyword>
<keyword evidence="1" id="KW-0444">Lipid biosynthesis</keyword>
<evidence type="ECO:0000256" key="1">
    <source>
        <dbReference type="RuleBase" id="RU363097"/>
    </source>
</evidence>
<dbReference type="Pfam" id="PF07993">
    <property type="entry name" value="NAD_binding_4"/>
    <property type="match status" value="1"/>
</dbReference>
<dbReference type="GO" id="GO:0102965">
    <property type="term" value="F:alcohol-forming long-chain fatty acyl-CoA reductase activity"/>
    <property type="evidence" value="ECO:0007669"/>
    <property type="project" value="UniProtKB-EC"/>
</dbReference>
<dbReference type="InParanoid" id="B7PVD2"/>
<dbReference type="InterPro" id="IPR013120">
    <property type="entry name" value="FAR_NAD-bd"/>
</dbReference>
<dbReference type="PaxDb" id="6945-B7PVD2"/>
<dbReference type="Proteomes" id="UP000001555">
    <property type="component" value="Unassembled WGS sequence"/>
</dbReference>
<keyword evidence="1" id="KW-0521">NADP</keyword>
<reference evidence="4" key="2">
    <citation type="submission" date="2020-05" db="UniProtKB">
        <authorList>
            <consortium name="EnsemblMetazoa"/>
        </authorList>
    </citation>
    <scope>IDENTIFICATION</scope>
    <source>
        <strain evidence="4">wikel</strain>
    </source>
</reference>
<dbReference type="AlphaFoldDB" id="B7PVD2"/>
<comment type="similarity">
    <text evidence="1">Belongs to the fatty acyl-CoA reductase family.</text>
</comment>
<feature type="domain" description="Thioester reductase (TE)" evidence="2">
    <location>
        <begin position="16"/>
        <end position="151"/>
    </location>
</feature>
<dbReference type="OrthoDB" id="6512824at2759"/>
<feature type="non-terminal residue" evidence="3">
    <location>
        <position position="187"/>
    </location>
</feature>
<evidence type="ECO:0000259" key="2">
    <source>
        <dbReference type="Pfam" id="PF07993"/>
    </source>
</evidence>
<dbReference type="PANTHER" id="PTHR11011">
    <property type="entry name" value="MALE STERILITY PROTEIN 2-RELATED"/>
    <property type="match status" value="1"/>
</dbReference>
<dbReference type="PANTHER" id="PTHR11011:SF116">
    <property type="entry name" value="FATTY ACYL-COA REDUCTASE CG5065-RELATED"/>
    <property type="match status" value="1"/>
</dbReference>
<feature type="non-terminal residue" evidence="3">
    <location>
        <position position="1"/>
    </location>
</feature>
<dbReference type="EMBL" id="DS799319">
    <property type="protein sequence ID" value="EEC10554.1"/>
    <property type="molecule type" value="Genomic_DNA"/>
</dbReference>
<dbReference type="EC" id="1.2.1.84" evidence="1"/>
<dbReference type="SUPFAM" id="SSF51735">
    <property type="entry name" value="NAD(P)-binding Rossmann-fold domains"/>
    <property type="match status" value="1"/>
</dbReference>
<keyword evidence="1" id="KW-0443">Lipid metabolism</keyword>
<keyword evidence="5" id="KW-1185">Reference proteome</keyword>
<dbReference type="InterPro" id="IPR036291">
    <property type="entry name" value="NAD(P)-bd_dom_sf"/>
</dbReference>
<evidence type="ECO:0000313" key="4">
    <source>
        <dbReference type="EnsemblMetazoa" id="ISCW008347-PA"/>
    </source>
</evidence>
<dbReference type="GO" id="GO:0080019">
    <property type="term" value="F:alcohol-forming very long-chain fatty acyl-CoA reductase activity"/>
    <property type="evidence" value="ECO:0007669"/>
    <property type="project" value="InterPro"/>
</dbReference>
<organism>
    <name type="scientific">Ixodes scapularis</name>
    <name type="common">Black-legged tick</name>
    <name type="synonym">Deer tick</name>
    <dbReference type="NCBI Taxonomy" id="6945"/>
    <lineage>
        <taxon>Eukaryota</taxon>
        <taxon>Metazoa</taxon>
        <taxon>Ecdysozoa</taxon>
        <taxon>Arthropoda</taxon>
        <taxon>Chelicerata</taxon>
        <taxon>Arachnida</taxon>
        <taxon>Acari</taxon>
        <taxon>Parasitiformes</taxon>
        <taxon>Ixodida</taxon>
        <taxon>Ixodoidea</taxon>
        <taxon>Ixodidae</taxon>
        <taxon>Ixodinae</taxon>
        <taxon>Ixodes</taxon>
    </lineage>
</organism>
<dbReference type="EMBL" id="ABJB010634817">
    <property type="status" value="NOT_ANNOTATED_CDS"/>
    <property type="molecule type" value="Genomic_DNA"/>
</dbReference>
<evidence type="ECO:0000313" key="3">
    <source>
        <dbReference type="EMBL" id="EEC10554.1"/>
    </source>
</evidence>
<accession>B7PVD2</accession>
<dbReference type="Gene3D" id="3.40.50.720">
    <property type="entry name" value="NAD(P)-binding Rossmann-like Domain"/>
    <property type="match status" value="1"/>
</dbReference>
<evidence type="ECO:0000313" key="5">
    <source>
        <dbReference type="Proteomes" id="UP000001555"/>
    </source>
</evidence>
<dbReference type="EMBL" id="ABJB010567884">
    <property type="status" value="NOT_ANNOTATED_CDS"/>
    <property type="molecule type" value="Genomic_DNA"/>
</dbReference>
<comment type="catalytic activity">
    <reaction evidence="1">
        <text>a long-chain fatty acyl-CoA + 2 NADPH + 2 H(+) = a long-chain primary fatty alcohol + 2 NADP(+) + CoA</text>
        <dbReference type="Rhea" id="RHEA:52716"/>
        <dbReference type="ChEBI" id="CHEBI:15378"/>
        <dbReference type="ChEBI" id="CHEBI:57287"/>
        <dbReference type="ChEBI" id="CHEBI:57783"/>
        <dbReference type="ChEBI" id="CHEBI:58349"/>
        <dbReference type="ChEBI" id="CHEBI:77396"/>
        <dbReference type="ChEBI" id="CHEBI:83139"/>
        <dbReference type="EC" id="1.2.1.84"/>
    </reaction>
</comment>
<dbReference type="EMBL" id="ABJB010580238">
    <property type="status" value="NOT_ANNOTATED_CDS"/>
    <property type="molecule type" value="Genomic_DNA"/>
</dbReference>
<gene>
    <name evidence="3" type="ORF">IscW_ISCW008347</name>
</gene>
<comment type="function">
    <text evidence="1">Catalyzes the reduction of fatty acyl-CoA to fatty alcohols.</text>
</comment>
<protein>
    <recommendedName>
        <fullName evidence="1">Fatty acyl-CoA reductase</fullName>
        <ecNumber evidence="1">1.2.1.84</ecNumber>
    </recommendedName>
</protein>
<dbReference type="STRING" id="6945.B7PVD2"/>
<dbReference type="EnsemblMetazoa" id="ISCW008347-RA">
    <property type="protein sequence ID" value="ISCW008347-PA"/>
    <property type="gene ID" value="ISCW008347"/>
</dbReference>
<dbReference type="GO" id="GO:1901568">
    <property type="term" value="P:fatty acid derivative metabolic process"/>
    <property type="evidence" value="ECO:0007669"/>
    <property type="project" value="UniProtKB-ARBA"/>
</dbReference>
<proteinExistence type="inferred from homology"/>
<name>B7PVD2_IXOSC</name>
<reference evidence="3 5" key="1">
    <citation type="submission" date="2008-03" db="EMBL/GenBank/DDBJ databases">
        <title>Annotation of Ixodes scapularis.</title>
        <authorList>
            <consortium name="Ixodes scapularis Genome Project Consortium"/>
            <person name="Caler E."/>
            <person name="Hannick L.I."/>
            <person name="Bidwell S."/>
            <person name="Joardar V."/>
            <person name="Thiagarajan M."/>
            <person name="Amedeo P."/>
            <person name="Galinsky K.J."/>
            <person name="Schobel S."/>
            <person name="Inman J."/>
            <person name="Hostetler J."/>
            <person name="Miller J."/>
            <person name="Hammond M."/>
            <person name="Megy K."/>
            <person name="Lawson D."/>
            <person name="Kodira C."/>
            <person name="Sutton G."/>
            <person name="Meyer J."/>
            <person name="Hill C.A."/>
            <person name="Birren B."/>
            <person name="Nene V."/>
            <person name="Collins F."/>
            <person name="Alarcon-Chaidez F."/>
            <person name="Wikel S."/>
            <person name="Strausberg R."/>
        </authorList>
    </citation>
    <scope>NUCLEOTIDE SEQUENCE [LARGE SCALE GENOMIC DNA]</scope>
    <source>
        <strain evidence="5">Wikel</strain>
        <strain evidence="3">Wikel colony</strain>
    </source>
</reference>
<dbReference type="VEuPathDB" id="VectorBase:ISCW008347"/>
<dbReference type="VEuPathDB" id="VectorBase:ISCI001831"/>
<sequence length="187" mass="21109">LSLRNCCDHAQASGGFTLLIRPYKNESPAGRLEFLVKSECFKRLNQEYPESLNKVVAVEGNLTEENLGLKSSDYKRLTSEVSIVFHSAATIRFNDTLRNAVMINMEGTKSVVDLCHKLNKLKAIVHVSTAFVNCDHYTLEERLYPPTVKPDDIITLRKTMNEVDLVKLTPELLGATTEHLHLHQASW</sequence>